<dbReference type="SMART" id="SM00858">
    <property type="entry name" value="SAF"/>
    <property type="match status" value="1"/>
</dbReference>
<protein>
    <submittedName>
        <fullName evidence="5">Flga cterm: flagella basal body p-ring formation protein flga</fullName>
    </submittedName>
</protein>
<sequence length="327" mass="34540">MICFFHTRPVTGGHLMPWCLLVLALLLALARPLCAQGGPAVRPRVEVTGSAVRVSDLFSGTLPAALKRHGGATVFNAPMPGKERVVPGTFLTRKLSLLAGVQDLGLTAPARVCLARKGQRISDKRLLPFLEAVARSTWEGPVSVSELRVAGRRTLPLGILTFAPDTKRVRIRKNRIELPVSVTVDGAATGRLTLSGEAHTMQHVVVAASDIQRGETLTASQVSLALMPVPPSGGNLLTDPALAVGRTATRAIASGTGLTARLIKAKPLVERGDGVRIRYSLGGLVITATGIAKETGGLGDFIKVKNSRSGKAVTCRIIGQRRVEPFL</sequence>
<keyword evidence="2" id="KW-0732">Signal</keyword>
<evidence type="ECO:0000259" key="4">
    <source>
        <dbReference type="SMART" id="SM00858"/>
    </source>
</evidence>
<keyword evidence="5" id="KW-0969">Cilium</keyword>
<name>A0A4U8YR65_9BACT</name>
<dbReference type="GO" id="GO:0044780">
    <property type="term" value="P:bacterial-type flagellum assembly"/>
    <property type="evidence" value="ECO:0007669"/>
    <property type="project" value="InterPro"/>
</dbReference>
<accession>A0A4U8YR65</accession>
<evidence type="ECO:0000256" key="1">
    <source>
        <dbReference type="ARBA" id="ARBA00004418"/>
    </source>
</evidence>
<keyword evidence="6" id="KW-1185">Reference proteome</keyword>
<dbReference type="Pfam" id="PF13144">
    <property type="entry name" value="ChapFlgA"/>
    <property type="match status" value="1"/>
</dbReference>
<dbReference type="AlphaFoldDB" id="A0A4U8YR65"/>
<dbReference type="NCBIfam" id="TIGR03170">
    <property type="entry name" value="flgA_cterm"/>
    <property type="match status" value="1"/>
</dbReference>
<organism evidence="5 6">
    <name type="scientific">Desulfoluna butyratoxydans</name>
    <dbReference type="NCBI Taxonomy" id="231438"/>
    <lineage>
        <taxon>Bacteria</taxon>
        <taxon>Pseudomonadati</taxon>
        <taxon>Thermodesulfobacteriota</taxon>
        <taxon>Desulfobacteria</taxon>
        <taxon>Desulfobacterales</taxon>
        <taxon>Desulfolunaceae</taxon>
        <taxon>Desulfoluna</taxon>
    </lineage>
</organism>
<dbReference type="PANTHER" id="PTHR36307:SF1">
    <property type="entry name" value="FLAGELLA BASAL BODY P-RING FORMATION PROTEIN FLGA"/>
    <property type="match status" value="1"/>
</dbReference>
<dbReference type="RefSeq" id="WP_180143956.1">
    <property type="nucleotide sequence ID" value="NZ_CAADHO010000008.1"/>
</dbReference>
<gene>
    <name evidence="5" type="ORF">MSL71_40240</name>
</gene>
<dbReference type="InterPro" id="IPR039246">
    <property type="entry name" value="Flagellar_FlgA"/>
</dbReference>
<feature type="domain" description="SAF" evidence="4">
    <location>
        <begin position="202"/>
        <end position="264"/>
    </location>
</feature>
<evidence type="ECO:0000256" key="3">
    <source>
        <dbReference type="ARBA" id="ARBA00022764"/>
    </source>
</evidence>
<evidence type="ECO:0000313" key="6">
    <source>
        <dbReference type="Proteomes" id="UP000507962"/>
    </source>
</evidence>
<dbReference type="Gene3D" id="3.90.1210.10">
    <property type="entry name" value="Antifreeze-like/N-acetylneuraminic acid synthase C-terminal domain"/>
    <property type="match status" value="1"/>
</dbReference>
<proteinExistence type="predicted"/>
<dbReference type="Gene3D" id="2.30.30.760">
    <property type="match status" value="1"/>
</dbReference>
<keyword evidence="3" id="KW-0574">Periplasm</keyword>
<keyword evidence="5" id="KW-0282">Flagellum</keyword>
<dbReference type="InterPro" id="IPR017585">
    <property type="entry name" value="SAF_FlgA"/>
</dbReference>
<dbReference type="GO" id="GO:0042597">
    <property type="term" value="C:periplasmic space"/>
    <property type="evidence" value="ECO:0007669"/>
    <property type="project" value="UniProtKB-SubCell"/>
</dbReference>
<keyword evidence="5" id="KW-0966">Cell projection</keyword>
<reference evidence="5 6" key="1">
    <citation type="submission" date="2019-03" db="EMBL/GenBank/DDBJ databases">
        <authorList>
            <person name="Nijsse B."/>
        </authorList>
    </citation>
    <scope>NUCLEOTIDE SEQUENCE [LARGE SCALE GENOMIC DNA]</scope>
    <source>
        <strain evidence="5">Desulfoluna butyratoxydans MSL71</strain>
    </source>
</reference>
<evidence type="ECO:0000313" key="5">
    <source>
        <dbReference type="EMBL" id="VFQ46360.1"/>
    </source>
</evidence>
<dbReference type="EMBL" id="CAADHO010000008">
    <property type="protein sequence ID" value="VFQ46360.1"/>
    <property type="molecule type" value="Genomic_DNA"/>
</dbReference>
<dbReference type="Proteomes" id="UP000507962">
    <property type="component" value="Unassembled WGS sequence"/>
</dbReference>
<dbReference type="PANTHER" id="PTHR36307">
    <property type="entry name" value="FLAGELLA BASAL BODY P-RING FORMATION PROTEIN FLGA"/>
    <property type="match status" value="1"/>
</dbReference>
<comment type="subcellular location">
    <subcellularLocation>
        <location evidence="1">Periplasm</location>
    </subcellularLocation>
</comment>
<dbReference type="InterPro" id="IPR013974">
    <property type="entry name" value="SAF"/>
</dbReference>
<evidence type="ECO:0000256" key="2">
    <source>
        <dbReference type="ARBA" id="ARBA00022729"/>
    </source>
</evidence>
<dbReference type="CDD" id="cd11614">
    <property type="entry name" value="SAF_CpaB_FlgA_like"/>
    <property type="match status" value="1"/>
</dbReference>